<dbReference type="PANTHER" id="PTHR10704">
    <property type="entry name" value="CARBOHYDRATE SULFOTRANSFERASE"/>
    <property type="match status" value="1"/>
</dbReference>
<keyword evidence="1" id="KW-0472">Membrane</keyword>
<feature type="transmembrane region" description="Helical" evidence="1">
    <location>
        <begin position="27"/>
        <end position="47"/>
    </location>
</feature>
<reference evidence="4" key="1">
    <citation type="submission" date="2025-08" db="UniProtKB">
        <authorList>
            <consortium name="RefSeq"/>
        </authorList>
    </citation>
    <scope>IDENTIFICATION</scope>
</reference>
<keyword evidence="1" id="KW-0812">Transmembrane</keyword>
<evidence type="ECO:0000313" key="3">
    <source>
        <dbReference type="Proteomes" id="UP001165740"/>
    </source>
</evidence>
<dbReference type="AlphaFoldDB" id="A0A9W2YCV2"/>
<dbReference type="Pfam" id="PF00685">
    <property type="entry name" value="Sulfotransfer_1"/>
    <property type="match status" value="1"/>
</dbReference>
<accession>A0A9W2YCV2</accession>
<dbReference type="OMA" id="WKENCEN"/>
<dbReference type="InterPro" id="IPR000863">
    <property type="entry name" value="Sulfotransferase_dom"/>
</dbReference>
<gene>
    <name evidence="4" type="primary">LOC106067783</name>
</gene>
<dbReference type="InterPro" id="IPR027417">
    <property type="entry name" value="P-loop_NTPase"/>
</dbReference>
<sequence>MTTSWRSMALQICSIELWMSMLRRVRLYKQTLAILLLTVLLLIAFYLSEEKNAFGSKYDGSEVRSVVKTKVVARYKQGQDQTSDHKKFKDYFPRNVRKFNRTNNKFQFLPDVIDDEETILVRDKLIIMTYMRSGSTLTGDIIQQSQDVFYMYEPLWNIERVLTNKSGNGTLTFLNGTSLPFVYNAEFYMARKIQILESVLNCSLMELDVGTLTQYHMFNSLSTRAFGLCANHQKDMEILGRCVRVLQNDCRKSKVVVIKVIRSSMLEMYRLMTREPRLKVLHLLRDPRGTMKSQYLVGAFNWTHLPKTSLGHCQRVSRDLEMSQFVSEEFPGRIFILRYEDLVERPIRVTKQLYSFVNLTLTLEIQNYIWNITYGGNPDGCNICTVRENATETAYSWRKKMSFASIWMIQSQCWSVMNILKYRTFDSNAERMDGTLSAKY</sequence>
<keyword evidence="3" id="KW-1185">Reference proteome</keyword>
<dbReference type="Gene3D" id="3.40.50.300">
    <property type="entry name" value="P-loop containing nucleotide triphosphate hydrolases"/>
    <property type="match status" value="1"/>
</dbReference>
<evidence type="ECO:0000313" key="4">
    <source>
        <dbReference type="RefSeq" id="XP_055860557.1"/>
    </source>
</evidence>
<name>A0A9W2YCV2_BIOGL</name>
<dbReference type="GeneID" id="106067783"/>
<dbReference type="RefSeq" id="XP_055860557.1">
    <property type="nucleotide sequence ID" value="XM_056004582.1"/>
</dbReference>
<dbReference type="OrthoDB" id="5987729at2759"/>
<evidence type="ECO:0000259" key="2">
    <source>
        <dbReference type="Pfam" id="PF00685"/>
    </source>
</evidence>
<evidence type="ECO:0000256" key="1">
    <source>
        <dbReference type="SAM" id="Phobius"/>
    </source>
</evidence>
<protein>
    <submittedName>
        <fullName evidence="4">Carbohydrate sulfotransferase 3-like isoform X1</fullName>
    </submittedName>
</protein>
<dbReference type="Proteomes" id="UP001165740">
    <property type="component" value="Chromosome 11"/>
</dbReference>
<dbReference type="PANTHER" id="PTHR10704:SF44">
    <property type="entry name" value="LD35051P-RELATED"/>
    <property type="match status" value="1"/>
</dbReference>
<keyword evidence="1" id="KW-1133">Transmembrane helix</keyword>
<dbReference type="GO" id="GO:0006044">
    <property type="term" value="P:N-acetylglucosamine metabolic process"/>
    <property type="evidence" value="ECO:0007669"/>
    <property type="project" value="TreeGrafter"/>
</dbReference>
<feature type="domain" description="Sulfotransferase" evidence="2">
    <location>
        <begin position="123"/>
        <end position="370"/>
    </location>
</feature>
<dbReference type="InterPro" id="IPR051135">
    <property type="entry name" value="Gal/GlcNAc/GalNAc_ST"/>
</dbReference>
<dbReference type="GO" id="GO:0001517">
    <property type="term" value="F:N-acetylglucosamine 6-O-sulfotransferase activity"/>
    <property type="evidence" value="ECO:0007669"/>
    <property type="project" value="TreeGrafter"/>
</dbReference>
<organism evidence="3 4">
    <name type="scientific">Biomphalaria glabrata</name>
    <name type="common">Bloodfluke planorb</name>
    <name type="synonym">Freshwater snail</name>
    <dbReference type="NCBI Taxonomy" id="6526"/>
    <lineage>
        <taxon>Eukaryota</taxon>
        <taxon>Metazoa</taxon>
        <taxon>Spiralia</taxon>
        <taxon>Lophotrochozoa</taxon>
        <taxon>Mollusca</taxon>
        <taxon>Gastropoda</taxon>
        <taxon>Heterobranchia</taxon>
        <taxon>Euthyneura</taxon>
        <taxon>Panpulmonata</taxon>
        <taxon>Hygrophila</taxon>
        <taxon>Lymnaeoidea</taxon>
        <taxon>Planorbidae</taxon>
        <taxon>Biomphalaria</taxon>
    </lineage>
</organism>
<proteinExistence type="predicted"/>
<dbReference type="GO" id="GO:0006790">
    <property type="term" value="P:sulfur compound metabolic process"/>
    <property type="evidence" value="ECO:0007669"/>
    <property type="project" value="TreeGrafter"/>
</dbReference>
<dbReference type="SUPFAM" id="SSF52540">
    <property type="entry name" value="P-loop containing nucleoside triphosphate hydrolases"/>
    <property type="match status" value="1"/>
</dbReference>